<dbReference type="AlphaFoldDB" id="A0A6J4S320"/>
<name>A0A6J4S320_9ACTN</name>
<evidence type="ECO:0000313" key="1">
    <source>
        <dbReference type="EMBL" id="CAA9487581.1"/>
    </source>
</evidence>
<protein>
    <submittedName>
        <fullName evidence="1">Uncharacterized protein</fullName>
    </submittedName>
</protein>
<organism evidence="1">
    <name type="scientific">uncultured Solirubrobacteraceae bacterium</name>
    <dbReference type="NCBI Taxonomy" id="1162706"/>
    <lineage>
        <taxon>Bacteria</taxon>
        <taxon>Bacillati</taxon>
        <taxon>Actinomycetota</taxon>
        <taxon>Thermoleophilia</taxon>
        <taxon>Solirubrobacterales</taxon>
        <taxon>Solirubrobacteraceae</taxon>
        <taxon>environmental samples</taxon>
    </lineage>
</organism>
<sequence>MRRATARPLWLPYVEVAQINEATEGACRFGATVLLGPRKGPSGLAKRRLRVRRRGDRVLAAKSERPWR</sequence>
<dbReference type="EMBL" id="CADCVQ010000055">
    <property type="protein sequence ID" value="CAA9487581.1"/>
    <property type="molecule type" value="Genomic_DNA"/>
</dbReference>
<accession>A0A6J4S320</accession>
<reference evidence="1" key="1">
    <citation type="submission" date="2020-02" db="EMBL/GenBank/DDBJ databases">
        <authorList>
            <person name="Meier V. D."/>
        </authorList>
    </citation>
    <scope>NUCLEOTIDE SEQUENCE</scope>
    <source>
        <strain evidence="1">AVDCRST_MAG67</strain>
    </source>
</reference>
<gene>
    <name evidence="1" type="ORF">AVDCRST_MAG67-1145</name>
</gene>
<proteinExistence type="predicted"/>